<keyword evidence="3" id="KW-0285">Flavoprotein</keyword>
<dbReference type="SMART" id="SM00091">
    <property type="entry name" value="PAS"/>
    <property type="match status" value="3"/>
</dbReference>
<feature type="compositionally biased region" description="Low complexity" evidence="7">
    <location>
        <begin position="359"/>
        <end position="379"/>
    </location>
</feature>
<evidence type="ECO:0000259" key="8">
    <source>
        <dbReference type="PROSITE" id="PS50112"/>
    </source>
</evidence>
<sequence length="585" mass="65336">MEEESFNTRYSLWIKEALDELPHNFTITDPFLSNHPIVFASLGFLKMTGYTLEEVIGRNGRAFQGPKTNRRSVLEIREAIRQERSIQLSLLNYSKSGSAFWILFHMVPVFGKDDGKVINFVAVQVPINGQEMIHRNVVDIGSCRREVFMHQERDLSVECDVQGLEDWEHCEASESEKLKAVEGINNVLSILTRYSELSGRLVCGKRCCLRGADCLSSSLVISLGRIKQSFVLTNPCLPDMPIVYASDAFLTLTGYKRQEVLGQNCRFLSGVDTDSSVLYEMKECILKGQSCTVQILNYSNRKDKSSFWNLLHISPVRNASGKTAYFVGVQVEASCRNTESQELRPETRQLSVVGAVRVAGSSSRPSSSSVESDEQGSVSRLEDWEHCEASESEKLKAVEGINNVLSILTRYSELSGRLVCGKRCCLRGADCLSSSLVISLGRIKQSFVLTNPCLPDMPIVYASDAFLTLTGYKRQEVLGQNCRFLSGVDTDSSVLYEMKECILKGQSCTVQILNYSNRKDKSSFWNLLHISPVRNASGKTAYFVGVQVEASCRNTESQELRPETRQLSVVGAVRVAVRSSFMVTY</sequence>
<dbReference type="PROSITE" id="PS50113">
    <property type="entry name" value="PAC"/>
    <property type="match status" value="2"/>
</dbReference>
<reference evidence="11" key="1">
    <citation type="journal article" date="2015" name="Nat. Plants">
        <title>Genome expansion of Arabis alpina linked with retrotransposition and reduced symmetric DNA methylation.</title>
        <authorList>
            <person name="Willing E.M."/>
            <person name="Rawat V."/>
            <person name="Mandakova T."/>
            <person name="Maumus F."/>
            <person name="James G.V."/>
            <person name="Nordstroem K.J."/>
            <person name="Becker C."/>
            <person name="Warthmann N."/>
            <person name="Chica C."/>
            <person name="Szarzynska B."/>
            <person name="Zytnicki M."/>
            <person name="Albani M.C."/>
            <person name="Kiefer C."/>
            <person name="Bergonzi S."/>
            <person name="Castaings L."/>
            <person name="Mateos J.L."/>
            <person name="Berns M.C."/>
            <person name="Bujdoso N."/>
            <person name="Piofczyk T."/>
            <person name="de Lorenzo L."/>
            <person name="Barrero-Sicilia C."/>
            <person name="Mateos I."/>
            <person name="Piednoel M."/>
            <person name="Hagmann J."/>
            <person name="Chen-Min-Tao R."/>
            <person name="Iglesias-Fernandez R."/>
            <person name="Schuster S.C."/>
            <person name="Alonso-Blanco C."/>
            <person name="Roudier F."/>
            <person name="Carbonero P."/>
            <person name="Paz-Ares J."/>
            <person name="Davis S.J."/>
            <person name="Pecinka A."/>
            <person name="Quesneville H."/>
            <person name="Colot V."/>
            <person name="Lysak M.A."/>
            <person name="Weigel D."/>
            <person name="Coupland G."/>
            <person name="Schneeberger K."/>
        </authorList>
    </citation>
    <scope>NUCLEOTIDE SEQUENCE [LARGE SCALE GENOMIC DNA]</scope>
    <source>
        <strain evidence="11">cv. Pajares</strain>
    </source>
</reference>
<feature type="domain" description="PAS" evidence="8">
    <location>
        <begin position="37"/>
        <end position="83"/>
    </location>
</feature>
<dbReference type="Proteomes" id="UP000029120">
    <property type="component" value="Chromosome 5"/>
</dbReference>
<dbReference type="PANTHER" id="PTHR47429:SF2">
    <property type="entry name" value="PROTEIN TWIN LOV 1"/>
    <property type="match status" value="1"/>
</dbReference>
<evidence type="ECO:0000256" key="1">
    <source>
        <dbReference type="ARBA" id="ARBA00022543"/>
    </source>
</evidence>
<evidence type="ECO:0008006" key="12">
    <source>
        <dbReference type="Google" id="ProtNLM"/>
    </source>
</evidence>
<feature type="domain" description="PAS" evidence="8">
    <location>
        <begin position="242"/>
        <end position="264"/>
    </location>
</feature>
<dbReference type="SMART" id="SM00086">
    <property type="entry name" value="PAC"/>
    <property type="match status" value="3"/>
</dbReference>
<dbReference type="InterPro" id="IPR000014">
    <property type="entry name" value="PAS"/>
</dbReference>
<keyword evidence="1" id="KW-0600">Photoreceptor protein</keyword>
<keyword evidence="2" id="KW-0716">Sensory transduction</keyword>
<evidence type="ECO:0000259" key="9">
    <source>
        <dbReference type="PROSITE" id="PS50113"/>
    </source>
</evidence>
<keyword evidence="4" id="KW-0288">FMN</keyword>
<dbReference type="NCBIfam" id="TIGR00229">
    <property type="entry name" value="sensory_box"/>
    <property type="match status" value="3"/>
</dbReference>
<dbReference type="Gene3D" id="3.30.450.20">
    <property type="entry name" value="PAS domain"/>
    <property type="match status" value="3"/>
</dbReference>
<feature type="domain" description="PAC" evidence="9">
    <location>
        <begin position="506"/>
        <end position="562"/>
    </location>
</feature>
<keyword evidence="5" id="KW-0157">Chromophore</keyword>
<dbReference type="FunFam" id="3.30.450.20:FF:000080">
    <property type="entry name" value="protein TWIN LOV 1"/>
    <property type="match status" value="2"/>
</dbReference>
<dbReference type="GO" id="GO:0005634">
    <property type="term" value="C:nucleus"/>
    <property type="evidence" value="ECO:0007669"/>
    <property type="project" value="TreeGrafter"/>
</dbReference>
<feature type="domain" description="PAS" evidence="8">
    <location>
        <begin position="459"/>
        <end position="481"/>
    </location>
</feature>
<dbReference type="PROSITE" id="PS50112">
    <property type="entry name" value="PAS"/>
    <property type="match status" value="3"/>
</dbReference>
<dbReference type="SUPFAM" id="SSF55785">
    <property type="entry name" value="PYP-like sensor domain (PAS domain)"/>
    <property type="match status" value="3"/>
</dbReference>
<evidence type="ECO:0000256" key="2">
    <source>
        <dbReference type="ARBA" id="ARBA00022606"/>
    </source>
</evidence>
<evidence type="ECO:0000313" key="11">
    <source>
        <dbReference type="Proteomes" id="UP000029120"/>
    </source>
</evidence>
<gene>
    <name evidence="10" type="ordered locus">AALP_Aa5g015700</name>
</gene>
<feature type="region of interest" description="Disordered" evidence="7">
    <location>
        <begin position="359"/>
        <end position="380"/>
    </location>
</feature>
<feature type="domain" description="PAC" evidence="9">
    <location>
        <begin position="289"/>
        <end position="345"/>
    </location>
</feature>
<dbReference type="OrthoDB" id="447251at2759"/>
<dbReference type="GO" id="GO:0009881">
    <property type="term" value="F:photoreceptor activity"/>
    <property type="evidence" value="ECO:0007669"/>
    <property type="project" value="UniProtKB-KW"/>
</dbReference>
<protein>
    <recommendedName>
        <fullName evidence="12">LOV domain-containing protein</fullName>
    </recommendedName>
</protein>
<evidence type="ECO:0000313" key="10">
    <source>
        <dbReference type="EMBL" id="KFK33452.1"/>
    </source>
</evidence>
<dbReference type="InterPro" id="IPR000700">
    <property type="entry name" value="PAS-assoc_C"/>
</dbReference>
<accession>A0A087GUA0</accession>
<dbReference type="eggNOG" id="ENOG502QPWT">
    <property type="taxonomic scope" value="Eukaryota"/>
</dbReference>
<evidence type="ECO:0000256" key="4">
    <source>
        <dbReference type="ARBA" id="ARBA00022643"/>
    </source>
</evidence>
<dbReference type="Gramene" id="KFK33452">
    <property type="protein sequence ID" value="KFK33452"/>
    <property type="gene ID" value="AALP_AA5G015700"/>
</dbReference>
<dbReference type="InterPro" id="IPR001610">
    <property type="entry name" value="PAC"/>
</dbReference>
<dbReference type="CDD" id="cd00130">
    <property type="entry name" value="PAS"/>
    <property type="match status" value="3"/>
</dbReference>
<evidence type="ECO:0000256" key="5">
    <source>
        <dbReference type="ARBA" id="ARBA00022991"/>
    </source>
</evidence>
<dbReference type="EMBL" id="CM002873">
    <property type="protein sequence ID" value="KFK33452.1"/>
    <property type="molecule type" value="Genomic_DNA"/>
</dbReference>
<dbReference type="AlphaFoldDB" id="A0A087GUA0"/>
<name>A0A087GUA0_ARAAL</name>
<evidence type="ECO:0000256" key="6">
    <source>
        <dbReference type="ARBA" id="ARBA00023170"/>
    </source>
</evidence>
<proteinExistence type="predicted"/>
<dbReference type="PANTHER" id="PTHR47429">
    <property type="entry name" value="PROTEIN TWIN LOV 1"/>
    <property type="match status" value="1"/>
</dbReference>
<dbReference type="InterPro" id="IPR035965">
    <property type="entry name" value="PAS-like_dom_sf"/>
</dbReference>
<dbReference type="GO" id="GO:0009637">
    <property type="term" value="P:response to blue light"/>
    <property type="evidence" value="ECO:0007669"/>
    <property type="project" value="UniProtKB-ARBA"/>
</dbReference>
<keyword evidence="11" id="KW-1185">Reference proteome</keyword>
<dbReference type="Pfam" id="PF13426">
    <property type="entry name" value="PAS_9"/>
    <property type="match status" value="3"/>
</dbReference>
<evidence type="ECO:0000256" key="7">
    <source>
        <dbReference type="SAM" id="MobiDB-lite"/>
    </source>
</evidence>
<keyword evidence="6" id="KW-0675">Receptor</keyword>
<evidence type="ECO:0000256" key="3">
    <source>
        <dbReference type="ARBA" id="ARBA00022630"/>
    </source>
</evidence>
<organism evidence="10 11">
    <name type="scientific">Arabis alpina</name>
    <name type="common">Alpine rock-cress</name>
    <dbReference type="NCBI Taxonomy" id="50452"/>
    <lineage>
        <taxon>Eukaryota</taxon>
        <taxon>Viridiplantae</taxon>
        <taxon>Streptophyta</taxon>
        <taxon>Embryophyta</taxon>
        <taxon>Tracheophyta</taxon>
        <taxon>Spermatophyta</taxon>
        <taxon>Magnoliopsida</taxon>
        <taxon>eudicotyledons</taxon>
        <taxon>Gunneridae</taxon>
        <taxon>Pentapetalae</taxon>
        <taxon>rosids</taxon>
        <taxon>malvids</taxon>
        <taxon>Brassicales</taxon>
        <taxon>Brassicaceae</taxon>
        <taxon>Arabideae</taxon>
        <taxon>Arabis</taxon>
    </lineage>
</organism>